<dbReference type="Pfam" id="PF07690">
    <property type="entry name" value="MFS_1"/>
    <property type="match status" value="1"/>
</dbReference>
<dbReference type="CDD" id="cd17319">
    <property type="entry name" value="MFS_ExuT_GudP_like"/>
    <property type="match status" value="1"/>
</dbReference>
<name>A0A4Q9VTY5_9HYPH</name>
<feature type="transmembrane region" description="Helical" evidence="6">
    <location>
        <begin position="46"/>
        <end position="66"/>
    </location>
</feature>
<feature type="transmembrane region" description="Helical" evidence="6">
    <location>
        <begin position="258"/>
        <end position="281"/>
    </location>
</feature>
<feature type="transmembrane region" description="Helical" evidence="6">
    <location>
        <begin position="366"/>
        <end position="385"/>
    </location>
</feature>
<feature type="transmembrane region" description="Helical" evidence="6">
    <location>
        <begin position="301"/>
        <end position="319"/>
    </location>
</feature>
<feature type="transmembrane region" description="Helical" evidence="6">
    <location>
        <begin position="391"/>
        <end position="410"/>
    </location>
</feature>
<reference evidence="8 9" key="1">
    <citation type="submission" date="2019-02" db="EMBL/GenBank/DDBJ databases">
        <title>Siculibacillus lacustris gen. nov., sp. nov., a new rosette-forming bacterium isolated from a freshwater crater lake (Lake St. Ana, Romania).</title>
        <authorList>
            <person name="Felfoldi T."/>
            <person name="Marton Z."/>
            <person name="Szabo A."/>
            <person name="Mentes A."/>
            <person name="Boka K."/>
            <person name="Marialigeti K."/>
            <person name="Mathe I."/>
            <person name="Koncz M."/>
            <person name="Schumann P."/>
            <person name="Toth E."/>
        </authorList>
    </citation>
    <scope>NUCLEOTIDE SEQUENCE [LARGE SCALE GENOMIC DNA]</scope>
    <source>
        <strain evidence="8 9">SA-279</strain>
    </source>
</reference>
<evidence type="ECO:0000256" key="5">
    <source>
        <dbReference type="ARBA" id="ARBA00023136"/>
    </source>
</evidence>
<dbReference type="EMBL" id="SJFN01000007">
    <property type="protein sequence ID" value="TBW39452.1"/>
    <property type="molecule type" value="Genomic_DNA"/>
</dbReference>
<organism evidence="8 9">
    <name type="scientific">Siculibacillus lacustris</name>
    <dbReference type="NCBI Taxonomy" id="1549641"/>
    <lineage>
        <taxon>Bacteria</taxon>
        <taxon>Pseudomonadati</taxon>
        <taxon>Pseudomonadota</taxon>
        <taxon>Alphaproteobacteria</taxon>
        <taxon>Hyphomicrobiales</taxon>
        <taxon>Ancalomicrobiaceae</taxon>
        <taxon>Siculibacillus</taxon>
    </lineage>
</organism>
<sequence>MKNKRVWILVFLFFLSSINYVDRVALSVSAKPIAAEFGLSPVQLGYMFSSFLWLYVLCLIPMGMIVDRVGTRAVNAAGIGLWSLATVFTGLAGGFGTLIATRLAMGVGESTSYPAGNRVIREWMPASERGLAMSIFNSGAYFGPAIGSIVIGALVAAAGWRIAFFVCGAIGFVWLAAWLMRYRVPELTPWLDPEERALILRERNAGSDLPAGTPALGIAGLIGAPTLWGIMLTQGCGVYTQYLFLTWLPGYLQTQKGIGLLASATLMAVPYLGAVVLGILLGRVSDRLLTGHVVTTGRRRLMVAAMMLLGSVILLVPTTNSVPTILLLITVALTGVSSAISLNFALLNDVLKSPADIGTATGMQVFGGNVFGLLAPIITGYVIAATGNFDLAFVIAGCLLVIGVVSSLVLTRGTIDARV</sequence>
<dbReference type="InterPro" id="IPR000849">
    <property type="entry name" value="Sugar_P_transporter"/>
</dbReference>
<dbReference type="SUPFAM" id="SSF103473">
    <property type="entry name" value="MFS general substrate transporter"/>
    <property type="match status" value="1"/>
</dbReference>
<dbReference type="InterPro" id="IPR020846">
    <property type="entry name" value="MFS_dom"/>
</dbReference>
<dbReference type="InterPro" id="IPR036259">
    <property type="entry name" value="MFS_trans_sf"/>
</dbReference>
<evidence type="ECO:0000256" key="4">
    <source>
        <dbReference type="ARBA" id="ARBA00022989"/>
    </source>
</evidence>
<keyword evidence="9" id="KW-1185">Reference proteome</keyword>
<evidence type="ECO:0000259" key="7">
    <source>
        <dbReference type="PROSITE" id="PS50850"/>
    </source>
</evidence>
<feature type="domain" description="Major facilitator superfamily (MFS) profile" evidence="7">
    <location>
        <begin position="8"/>
        <end position="415"/>
    </location>
</feature>
<evidence type="ECO:0000256" key="6">
    <source>
        <dbReference type="SAM" id="Phobius"/>
    </source>
</evidence>
<dbReference type="PIRSF" id="PIRSF002808">
    <property type="entry name" value="Hexose_phosphate_transp"/>
    <property type="match status" value="1"/>
</dbReference>
<gene>
    <name evidence="8" type="ORF">EYW49_06160</name>
</gene>
<dbReference type="GO" id="GO:0022857">
    <property type="term" value="F:transmembrane transporter activity"/>
    <property type="evidence" value="ECO:0007669"/>
    <property type="project" value="InterPro"/>
</dbReference>
<feature type="transmembrane region" description="Helical" evidence="6">
    <location>
        <begin position="325"/>
        <end position="346"/>
    </location>
</feature>
<feature type="transmembrane region" description="Helical" evidence="6">
    <location>
        <begin position="78"/>
        <end position="100"/>
    </location>
</feature>
<dbReference type="AlphaFoldDB" id="A0A4Q9VTY5"/>
<dbReference type="GO" id="GO:0005886">
    <property type="term" value="C:plasma membrane"/>
    <property type="evidence" value="ECO:0007669"/>
    <property type="project" value="UniProtKB-SubCell"/>
</dbReference>
<proteinExistence type="predicted"/>
<feature type="transmembrane region" description="Helical" evidence="6">
    <location>
        <begin position="131"/>
        <end position="155"/>
    </location>
</feature>
<dbReference type="PANTHER" id="PTHR11662">
    <property type="entry name" value="SOLUTE CARRIER FAMILY 17"/>
    <property type="match status" value="1"/>
</dbReference>
<evidence type="ECO:0000256" key="3">
    <source>
        <dbReference type="ARBA" id="ARBA00022692"/>
    </source>
</evidence>
<keyword evidence="3 6" id="KW-0812">Transmembrane</keyword>
<dbReference type="Proteomes" id="UP000292781">
    <property type="component" value="Unassembled WGS sequence"/>
</dbReference>
<dbReference type="InterPro" id="IPR050382">
    <property type="entry name" value="MFS_Na/Anion_cotransporter"/>
</dbReference>
<dbReference type="PROSITE" id="PS50850">
    <property type="entry name" value="MFS"/>
    <property type="match status" value="1"/>
</dbReference>
<keyword evidence="2" id="KW-1003">Cell membrane</keyword>
<dbReference type="RefSeq" id="WP_131307283.1">
    <property type="nucleotide sequence ID" value="NZ_SJFN01000007.1"/>
</dbReference>
<feature type="transmembrane region" description="Helical" evidence="6">
    <location>
        <begin position="162"/>
        <end position="180"/>
    </location>
</feature>
<dbReference type="OrthoDB" id="272777at2"/>
<evidence type="ECO:0000313" key="9">
    <source>
        <dbReference type="Proteomes" id="UP000292781"/>
    </source>
</evidence>
<keyword evidence="4 6" id="KW-1133">Transmembrane helix</keyword>
<keyword evidence="5 6" id="KW-0472">Membrane</keyword>
<protein>
    <submittedName>
        <fullName evidence="8">MFS transporter</fullName>
    </submittedName>
</protein>
<dbReference type="Gene3D" id="1.20.1250.20">
    <property type="entry name" value="MFS general substrate transporter like domains"/>
    <property type="match status" value="2"/>
</dbReference>
<evidence type="ECO:0000313" key="8">
    <source>
        <dbReference type="EMBL" id="TBW39452.1"/>
    </source>
</evidence>
<comment type="subcellular location">
    <subcellularLocation>
        <location evidence="1">Cell membrane</location>
        <topology evidence="1">Multi-pass membrane protein</topology>
    </subcellularLocation>
</comment>
<evidence type="ECO:0000256" key="2">
    <source>
        <dbReference type="ARBA" id="ARBA00022475"/>
    </source>
</evidence>
<dbReference type="PANTHER" id="PTHR11662:SF399">
    <property type="entry name" value="FI19708P1-RELATED"/>
    <property type="match status" value="1"/>
</dbReference>
<dbReference type="InterPro" id="IPR011701">
    <property type="entry name" value="MFS"/>
</dbReference>
<comment type="caution">
    <text evidence="8">The sequence shown here is derived from an EMBL/GenBank/DDBJ whole genome shotgun (WGS) entry which is preliminary data.</text>
</comment>
<accession>A0A4Q9VTY5</accession>
<evidence type="ECO:0000256" key="1">
    <source>
        <dbReference type="ARBA" id="ARBA00004651"/>
    </source>
</evidence>